<feature type="compositionally biased region" description="Basic and acidic residues" evidence="1">
    <location>
        <begin position="264"/>
        <end position="286"/>
    </location>
</feature>
<gene>
    <name evidence="2" type="ORF">HD556DRAFT_1437890</name>
</gene>
<keyword evidence="3" id="KW-1185">Reference proteome</keyword>
<accession>A0A9P7DTJ9</accession>
<reference evidence="2" key="1">
    <citation type="journal article" date="2020" name="New Phytol.">
        <title>Comparative genomics reveals dynamic genome evolution in host specialist ectomycorrhizal fungi.</title>
        <authorList>
            <person name="Lofgren L.A."/>
            <person name="Nguyen N.H."/>
            <person name="Vilgalys R."/>
            <person name="Ruytinx J."/>
            <person name="Liao H.L."/>
            <person name="Branco S."/>
            <person name="Kuo A."/>
            <person name="LaButti K."/>
            <person name="Lipzen A."/>
            <person name="Andreopoulos W."/>
            <person name="Pangilinan J."/>
            <person name="Riley R."/>
            <person name="Hundley H."/>
            <person name="Na H."/>
            <person name="Barry K."/>
            <person name="Grigoriev I.V."/>
            <person name="Stajich J.E."/>
            <person name="Kennedy P.G."/>
        </authorList>
    </citation>
    <scope>NUCLEOTIDE SEQUENCE</scope>
    <source>
        <strain evidence="2">S12</strain>
    </source>
</reference>
<dbReference type="AlphaFoldDB" id="A0A9P7DTJ9"/>
<evidence type="ECO:0000313" key="2">
    <source>
        <dbReference type="EMBL" id="KAG1802823.1"/>
    </source>
</evidence>
<organism evidence="2 3">
    <name type="scientific">Suillus plorans</name>
    <dbReference type="NCBI Taxonomy" id="116603"/>
    <lineage>
        <taxon>Eukaryota</taxon>
        <taxon>Fungi</taxon>
        <taxon>Dikarya</taxon>
        <taxon>Basidiomycota</taxon>
        <taxon>Agaricomycotina</taxon>
        <taxon>Agaricomycetes</taxon>
        <taxon>Agaricomycetidae</taxon>
        <taxon>Boletales</taxon>
        <taxon>Suillineae</taxon>
        <taxon>Suillaceae</taxon>
        <taxon>Suillus</taxon>
    </lineage>
</organism>
<feature type="region of interest" description="Disordered" evidence="1">
    <location>
        <begin position="1"/>
        <end position="53"/>
    </location>
</feature>
<feature type="compositionally biased region" description="Low complexity" evidence="1">
    <location>
        <begin position="16"/>
        <end position="31"/>
    </location>
</feature>
<dbReference type="OrthoDB" id="2691227at2759"/>
<evidence type="ECO:0000256" key="1">
    <source>
        <dbReference type="SAM" id="MobiDB-lite"/>
    </source>
</evidence>
<evidence type="ECO:0000313" key="3">
    <source>
        <dbReference type="Proteomes" id="UP000719766"/>
    </source>
</evidence>
<sequence>MYSSVSLPPTSEAPNSSPILKSSSFSLRASSPATPDKHISVLPPLTSKAPDSSPILKSCASSCWKTGFPVTPVKPRVSTVGSLSGTYEAPASSPILGSSSPISRSSPIVRGSSPTANASPLFTAILDEGNPILDNKSNSHKRPYEYSLLPDHDELVDRENFPMKKPKLLLTTVRLLWRAYLDAVQELIHRMLELSRISHRTFAAKMEYQRLRAEELELITSLMRDEMEESQAHLKRADLQIGSLRNSLHDAGVAVIGNKGRKDAKESGYSRMFPSHDDHEVDDSREPYNSSVSSGCDGSVDGKQTAGEESYY</sequence>
<feature type="region of interest" description="Disordered" evidence="1">
    <location>
        <begin position="264"/>
        <end position="312"/>
    </location>
</feature>
<feature type="compositionally biased region" description="Polar residues" evidence="1">
    <location>
        <begin position="1"/>
        <end position="15"/>
    </location>
</feature>
<dbReference type="EMBL" id="JABBWE010000005">
    <property type="protein sequence ID" value="KAG1802823.1"/>
    <property type="molecule type" value="Genomic_DNA"/>
</dbReference>
<proteinExistence type="predicted"/>
<feature type="compositionally biased region" description="Low complexity" evidence="1">
    <location>
        <begin position="290"/>
        <end position="302"/>
    </location>
</feature>
<name>A0A9P7DTJ9_9AGAM</name>
<dbReference type="RefSeq" id="XP_041165720.1">
    <property type="nucleotide sequence ID" value="XM_041305767.1"/>
</dbReference>
<comment type="caution">
    <text evidence="2">The sequence shown here is derived from an EMBL/GenBank/DDBJ whole genome shotgun (WGS) entry which is preliminary data.</text>
</comment>
<dbReference type="GeneID" id="64599531"/>
<protein>
    <submittedName>
        <fullName evidence="2">Uncharacterized protein</fullName>
    </submittedName>
</protein>
<dbReference type="Proteomes" id="UP000719766">
    <property type="component" value="Unassembled WGS sequence"/>
</dbReference>